<name>A0AAE1NLM2_9EUCA</name>
<evidence type="ECO:0000313" key="4">
    <source>
        <dbReference type="Proteomes" id="UP001292094"/>
    </source>
</evidence>
<evidence type="ECO:0000256" key="2">
    <source>
        <dbReference type="SAM" id="Phobius"/>
    </source>
</evidence>
<accession>A0AAE1NLM2</accession>
<dbReference type="EMBL" id="JAWZYT010005165">
    <property type="protein sequence ID" value="KAK4291382.1"/>
    <property type="molecule type" value="Genomic_DNA"/>
</dbReference>
<feature type="transmembrane region" description="Helical" evidence="2">
    <location>
        <begin position="245"/>
        <end position="266"/>
    </location>
</feature>
<dbReference type="Proteomes" id="UP001292094">
    <property type="component" value="Unassembled WGS sequence"/>
</dbReference>
<dbReference type="AlphaFoldDB" id="A0AAE1NLM2"/>
<keyword evidence="2" id="KW-0472">Membrane</keyword>
<evidence type="ECO:0000256" key="1">
    <source>
        <dbReference type="SAM" id="MobiDB-lite"/>
    </source>
</evidence>
<evidence type="ECO:0000313" key="3">
    <source>
        <dbReference type="EMBL" id="KAK4291382.1"/>
    </source>
</evidence>
<keyword evidence="2" id="KW-1133">Transmembrane helix</keyword>
<proteinExistence type="predicted"/>
<organism evidence="3 4">
    <name type="scientific">Petrolisthes manimaculis</name>
    <dbReference type="NCBI Taxonomy" id="1843537"/>
    <lineage>
        <taxon>Eukaryota</taxon>
        <taxon>Metazoa</taxon>
        <taxon>Ecdysozoa</taxon>
        <taxon>Arthropoda</taxon>
        <taxon>Crustacea</taxon>
        <taxon>Multicrustacea</taxon>
        <taxon>Malacostraca</taxon>
        <taxon>Eumalacostraca</taxon>
        <taxon>Eucarida</taxon>
        <taxon>Decapoda</taxon>
        <taxon>Pleocyemata</taxon>
        <taxon>Anomura</taxon>
        <taxon>Galatheoidea</taxon>
        <taxon>Porcellanidae</taxon>
        <taxon>Petrolisthes</taxon>
    </lineage>
</organism>
<sequence length="268" mass="28414">MSGGGYPLLLNQNGWGGSGRHTSTTLLRSLGAELSRPTQATAHSYTTTRTQAHHDIEVHVEAPQQSFFRLEYPQPPARTHRTPPVGGSADTRDTRFGSDGGAGVKMVPRLQTVPRCPDTTPVSPRASPRPRRGGGTEASQSQVPVVTENHRGSNGTGRCAAGGVGAGLAAGPGPMVALGHMGPTRPSQLSLCCSSPDYYYNSEERVRQEPEPGLLNCCDAKVSCCPCCPCCRPYCPTGHMNTVCMALICSGIITFIVLSPLFHYLIPT</sequence>
<comment type="caution">
    <text evidence="3">The sequence shown here is derived from an EMBL/GenBank/DDBJ whole genome shotgun (WGS) entry which is preliminary data.</text>
</comment>
<protein>
    <submittedName>
        <fullName evidence="3">Uncharacterized protein</fullName>
    </submittedName>
</protein>
<keyword evidence="2" id="KW-0812">Transmembrane</keyword>
<feature type="region of interest" description="Disordered" evidence="1">
    <location>
        <begin position="74"/>
        <end position="155"/>
    </location>
</feature>
<reference evidence="3" key="1">
    <citation type="submission" date="2023-11" db="EMBL/GenBank/DDBJ databases">
        <title>Genome assemblies of two species of porcelain crab, Petrolisthes cinctipes and Petrolisthes manimaculis (Anomura: Porcellanidae).</title>
        <authorList>
            <person name="Angst P."/>
        </authorList>
    </citation>
    <scope>NUCLEOTIDE SEQUENCE</scope>
    <source>
        <strain evidence="3">PB745_02</strain>
        <tissue evidence="3">Gill</tissue>
    </source>
</reference>
<gene>
    <name evidence="3" type="ORF">Pmani_035785</name>
</gene>
<keyword evidence="4" id="KW-1185">Reference proteome</keyword>